<keyword evidence="2" id="KW-1185">Reference proteome</keyword>
<organism evidence="1 2">
    <name type="scientific">Oceanobacillus polygoni</name>
    <dbReference type="NCBI Taxonomy" id="1235259"/>
    <lineage>
        <taxon>Bacteria</taxon>
        <taxon>Bacillati</taxon>
        <taxon>Bacillota</taxon>
        <taxon>Bacilli</taxon>
        <taxon>Bacillales</taxon>
        <taxon>Bacillaceae</taxon>
        <taxon>Oceanobacillus</taxon>
    </lineage>
</organism>
<protein>
    <submittedName>
        <fullName evidence="1">Membrane protein YhfC</fullName>
    </submittedName>
</protein>
<comment type="caution">
    <text evidence="1">The sequence shown here is derived from an EMBL/GenBank/DDBJ whole genome shotgun (WGS) entry which is preliminary data.</text>
</comment>
<evidence type="ECO:0000313" key="1">
    <source>
        <dbReference type="EMBL" id="MBP2078190.1"/>
    </source>
</evidence>
<dbReference type="Proteomes" id="UP001138793">
    <property type="component" value="Unassembled WGS sequence"/>
</dbReference>
<evidence type="ECO:0000313" key="2">
    <source>
        <dbReference type="Proteomes" id="UP001138793"/>
    </source>
</evidence>
<dbReference type="OrthoDB" id="2692040at2"/>
<dbReference type="AlphaFoldDB" id="A0A9X1CGC6"/>
<name>A0A9X1CGC6_9BACI</name>
<accession>A0A9X1CGC6</accession>
<gene>
    <name evidence="1" type="ORF">J2Z64_002447</name>
</gene>
<proteinExistence type="predicted"/>
<sequence length="62" mass="7271">MRTGIALLILLITTMFFYRSRYKIMNALLRIGFFRKKAVVLSMKIPSLRSKMLQDVFSVPNM</sequence>
<dbReference type="EMBL" id="JAGGMB010000007">
    <property type="protein sequence ID" value="MBP2078190.1"/>
    <property type="molecule type" value="Genomic_DNA"/>
</dbReference>
<reference evidence="1" key="1">
    <citation type="submission" date="2021-03" db="EMBL/GenBank/DDBJ databases">
        <title>Genomic Encyclopedia of Type Strains, Phase IV (KMG-IV): sequencing the most valuable type-strain genomes for metagenomic binning, comparative biology and taxonomic classification.</title>
        <authorList>
            <person name="Goeker M."/>
        </authorList>
    </citation>
    <scope>NUCLEOTIDE SEQUENCE</scope>
    <source>
        <strain evidence="1">DSM 107338</strain>
    </source>
</reference>